<dbReference type="SUPFAM" id="SSF53067">
    <property type="entry name" value="Actin-like ATPase domain"/>
    <property type="match status" value="1"/>
</dbReference>
<keyword evidence="2" id="KW-0418">Kinase</keyword>
<evidence type="ECO:0000256" key="1">
    <source>
        <dbReference type="ARBA" id="ARBA00006479"/>
    </source>
</evidence>
<dbReference type="RefSeq" id="WP_136059884.1">
    <property type="nucleotide sequence ID" value="NZ_CAAHFH010000001.1"/>
</dbReference>
<dbReference type="InterPro" id="IPR000600">
    <property type="entry name" value="ROK"/>
</dbReference>
<accession>A0A6C2UFU0</accession>
<dbReference type="Gene3D" id="3.30.420.40">
    <property type="match status" value="2"/>
</dbReference>
<evidence type="ECO:0000313" key="2">
    <source>
        <dbReference type="EMBL" id="VGO18397.1"/>
    </source>
</evidence>
<dbReference type="CDD" id="cd23763">
    <property type="entry name" value="ASKHA_ATPase_ROK"/>
    <property type="match status" value="1"/>
</dbReference>
<dbReference type="Proteomes" id="UP000346198">
    <property type="component" value="Unassembled WGS sequence"/>
</dbReference>
<dbReference type="Pfam" id="PF00480">
    <property type="entry name" value="ROK"/>
    <property type="match status" value="1"/>
</dbReference>
<dbReference type="EMBL" id="CAAHFH010000001">
    <property type="protein sequence ID" value="VGO18397.1"/>
    <property type="molecule type" value="Genomic_DNA"/>
</dbReference>
<proteinExistence type="inferred from homology"/>
<keyword evidence="2" id="KW-0808">Transferase</keyword>
<reference evidence="2 3" key="1">
    <citation type="submission" date="2019-04" db="EMBL/GenBank/DDBJ databases">
        <authorList>
            <person name="Van Vliet M D."/>
        </authorList>
    </citation>
    <scope>NUCLEOTIDE SEQUENCE [LARGE SCALE GENOMIC DNA]</scope>
    <source>
        <strain evidence="2 3">F21</strain>
    </source>
</reference>
<dbReference type="PANTHER" id="PTHR18964:SF149">
    <property type="entry name" value="BIFUNCTIONAL UDP-N-ACETYLGLUCOSAMINE 2-EPIMERASE_N-ACETYLMANNOSAMINE KINASE"/>
    <property type="match status" value="1"/>
</dbReference>
<dbReference type="InterPro" id="IPR043129">
    <property type="entry name" value="ATPase_NBD"/>
</dbReference>
<dbReference type="PANTHER" id="PTHR18964">
    <property type="entry name" value="ROK (REPRESSOR, ORF, KINASE) FAMILY"/>
    <property type="match status" value="1"/>
</dbReference>
<dbReference type="AlphaFoldDB" id="A0A6C2UFU0"/>
<keyword evidence="3" id="KW-1185">Reference proteome</keyword>
<dbReference type="GO" id="GO:0016301">
    <property type="term" value="F:kinase activity"/>
    <property type="evidence" value="ECO:0007669"/>
    <property type="project" value="UniProtKB-KW"/>
</dbReference>
<name>A0A6C2UFU0_9BACT</name>
<gene>
    <name evidence="2" type="primary">nagK_1</name>
    <name evidence="2" type="ORF">SCARR_00449</name>
</gene>
<evidence type="ECO:0000313" key="3">
    <source>
        <dbReference type="Proteomes" id="UP000346198"/>
    </source>
</evidence>
<protein>
    <submittedName>
        <fullName evidence="2">N-acetyl-D-glucosamine kinase</fullName>
    </submittedName>
</protein>
<sequence>MNYDNDKRIVATLDAGGTNFVFSAIQGKEEVVDPIRLNSNADNLELCLETIRHGFREVIAKLDQPPVAISFAFPGPADYARGIIGDLGNLPAFRGGVALGPMLEAEFGIPVFINNDGSLFAYGEALAGALPEINATLEGAGSPKRYKNLFGITLGTGFGGGVVINDELLIGDNSFGGDIWCYRNKKFPHEIIETSVSIRAVKRVYAERSADSSDLDPKDIFDIAEGVKEGDRKAAVQAFAELGEMAGDVVCHAITTIDGLIVIGGGLAGASKYIVPGMVAEMNSTLECDGTVLSRMQVKVYDLTDEEQLKQFLDGETVQITIPGTDKKIPYQAERKIGVMLSSLGANKAISLGAYAFALHKLDS</sequence>
<organism evidence="2 3">
    <name type="scientific">Pontiella sulfatireligans</name>
    <dbReference type="NCBI Taxonomy" id="2750658"/>
    <lineage>
        <taxon>Bacteria</taxon>
        <taxon>Pseudomonadati</taxon>
        <taxon>Kiritimatiellota</taxon>
        <taxon>Kiritimatiellia</taxon>
        <taxon>Kiritimatiellales</taxon>
        <taxon>Pontiellaceae</taxon>
        <taxon>Pontiella</taxon>
    </lineage>
</organism>
<comment type="similarity">
    <text evidence="1">Belongs to the ROK (NagC/XylR) family.</text>
</comment>